<name>A0ABR1J6A3_9AGAR</name>
<dbReference type="Pfam" id="PF20152">
    <property type="entry name" value="DUF6534"/>
    <property type="match status" value="1"/>
</dbReference>
<feature type="transmembrane region" description="Helical" evidence="1">
    <location>
        <begin position="154"/>
        <end position="176"/>
    </location>
</feature>
<keyword evidence="4" id="KW-1185">Reference proteome</keyword>
<accession>A0ABR1J6A3</accession>
<feature type="transmembrane region" description="Helical" evidence="1">
    <location>
        <begin position="119"/>
        <end position="142"/>
    </location>
</feature>
<keyword evidence="1" id="KW-0812">Transmembrane</keyword>
<keyword evidence="1" id="KW-1133">Transmembrane helix</keyword>
<organism evidence="3 4">
    <name type="scientific">Marasmiellus scandens</name>
    <dbReference type="NCBI Taxonomy" id="2682957"/>
    <lineage>
        <taxon>Eukaryota</taxon>
        <taxon>Fungi</taxon>
        <taxon>Dikarya</taxon>
        <taxon>Basidiomycota</taxon>
        <taxon>Agaricomycotina</taxon>
        <taxon>Agaricomycetes</taxon>
        <taxon>Agaricomycetidae</taxon>
        <taxon>Agaricales</taxon>
        <taxon>Marasmiineae</taxon>
        <taxon>Omphalotaceae</taxon>
        <taxon>Marasmiellus</taxon>
    </lineage>
</organism>
<feature type="transmembrane region" description="Helical" evidence="1">
    <location>
        <begin position="197"/>
        <end position="219"/>
    </location>
</feature>
<comment type="caution">
    <text evidence="3">The sequence shown here is derived from an EMBL/GenBank/DDBJ whole genome shotgun (WGS) entry which is preliminary data.</text>
</comment>
<feature type="transmembrane region" description="Helical" evidence="1">
    <location>
        <begin position="48"/>
        <end position="67"/>
    </location>
</feature>
<evidence type="ECO:0000313" key="3">
    <source>
        <dbReference type="EMBL" id="KAK7447415.1"/>
    </source>
</evidence>
<evidence type="ECO:0000256" key="1">
    <source>
        <dbReference type="SAM" id="Phobius"/>
    </source>
</evidence>
<protein>
    <recommendedName>
        <fullName evidence="2">DUF6534 domain-containing protein</fullName>
    </recommendedName>
</protein>
<sequence>MSEAPSLGLTLGSLELGILCSTVLYGTGAVQVYNYYHAQFKDSWIIKYMVALVFFMETAHTALLWIYLYNKTVAGFGKFEQLEQIHWSLSVSVPISCIIVLFTEGFFAYRIFILSRVRWFPVLCIFGLLVRLGLGTAFAVTTPAYRIDVYFAKFQWLVTTALTVGAAVDIANTIGLCYVLRRNMTAQPRTRRIIDKLVLWTIETGLLTSVCALIEVILMQTKGNLLWAFFFFQSAKFYSNSLLASLNGRALLQNMPDDPMSIALTTVNPHSSATSQRNLAVHVAMNVQTTTDSGFRHSMTRTAVAGEKDDEEKFAI</sequence>
<evidence type="ECO:0000259" key="2">
    <source>
        <dbReference type="Pfam" id="PF20152"/>
    </source>
</evidence>
<feature type="transmembrane region" description="Helical" evidence="1">
    <location>
        <begin position="16"/>
        <end position="36"/>
    </location>
</feature>
<feature type="transmembrane region" description="Helical" evidence="1">
    <location>
        <begin position="87"/>
        <end position="107"/>
    </location>
</feature>
<dbReference type="InterPro" id="IPR045339">
    <property type="entry name" value="DUF6534"/>
</dbReference>
<evidence type="ECO:0000313" key="4">
    <source>
        <dbReference type="Proteomes" id="UP001498398"/>
    </source>
</evidence>
<dbReference type="PANTHER" id="PTHR40465">
    <property type="entry name" value="CHROMOSOME 1, WHOLE GENOME SHOTGUN SEQUENCE"/>
    <property type="match status" value="1"/>
</dbReference>
<gene>
    <name evidence="3" type="ORF">VKT23_014124</name>
</gene>
<proteinExistence type="predicted"/>
<feature type="domain" description="DUF6534" evidence="2">
    <location>
        <begin position="166"/>
        <end position="250"/>
    </location>
</feature>
<dbReference type="Proteomes" id="UP001498398">
    <property type="component" value="Unassembled WGS sequence"/>
</dbReference>
<dbReference type="EMBL" id="JBANRG010000041">
    <property type="protein sequence ID" value="KAK7447415.1"/>
    <property type="molecule type" value="Genomic_DNA"/>
</dbReference>
<keyword evidence="1" id="KW-0472">Membrane</keyword>
<reference evidence="3 4" key="1">
    <citation type="submission" date="2024-01" db="EMBL/GenBank/DDBJ databases">
        <title>A draft genome for the cacao thread blight pathogen Marasmiellus scandens.</title>
        <authorList>
            <person name="Baruah I.K."/>
            <person name="Leung J."/>
            <person name="Bukari Y."/>
            <person name="Amoako-Attah I."/>
            <person name="Meinhardt L.W."/>
            <person name="Bailey B.A."/>
            <person name="Cohen S.P."/>
        </authorList>
    </citation>
    <scope>NUCLEOTIDE SEQUENCE [LARGE SCALE GENOMIC DNA]</scope>
    <source>
        <strain evidence="3 4">GH-19</strain>
    </source>
</reference>
<dbReference type="PANTHER" id="PTHR40465:SF1">
    <property type="entry name" value="DUF6534 DOMAIN-CONTAINING PROTEIN"/>
    <property type="match status" value="1"/>
</dbReference>